<evidence type="ECO:0000313" key="2">
    <source>
        <dbReference type="Proteomes" id="UP000272942"/>
    </source>
</evidence>
<protein>
    <submittedName>
        <fullName evidence="3">Reverse transcriptase</fullName>
    </submittedName>
</protein>
<evidence type="ECO:0000313" key="1">
    <source>
        <dbReference type="EMBL" id="VDP89649.1"/>
    </source>
</evidence>
<organism evidence="3">
    <name type="scientific">Echinostoma caproni</name>
    <dbReference type="NCBI Taxonomy" id="27848"/>
    <lineage>
        <taxon>Eukaryota</taxon>
        <taxon>Metazoa</taxon>
        <taxon>Spiralia</taxon>
        <taxon>Lophotrochozoa</taxon>
        <taxon>Platyhelminthes</taxon>
        <taxon>Trematoda</taxon>
        <taxon>Digenea</taxon>
        <taxon>Plagiorchiida</taxon>
        <taxon>Echinostomata</taxon>
        <taxon>Echinostomatoidea</taxon>
        <taxon>Echinostomatidae</taxon>
        <taxon>Echinostoma</taxon>
    </lineage>
</organism>
<dbReference type="EMBL" id="UZAN01052727">
    <property type="protein sequence ID" value="VDP89649.1"/>
    <property type="molecule type" value="Genomic_DNA"/>
</dbReference>
<sequence>MDFLRHTTTRATTRVFVLGDCNASEIEREMEYAPVGSFGDEQLDVMHGLARIQHVTNPTRWRPGNSPSTLNLVFPKRRNDTGNTAIGAALVKLRQRYGRMNIECLQAAAQTVVWSQANYEVVESWDLIRNNMLTLTNIFAPCVPLGQGPPHSGGPVE</sequence>
<gene>
    <name evidence="1" type="ORF">ECPE_LOCUS12377</name>
</gene>
<dbReference type="AlphaFoldDB" id="A0A183AZJ2"/>
<dbReference type="WBParaSite" id="ECPE_0001241301-mRNA-1">
    <property type="protein sequence ID" value="ECPE_0001241301-mRNA-1"/>
    <property type="gene ID" value="ECPE_0001241301"/>
</dbReference>
<reference evidence="3" key="1">
    <citation type="submission" date="2016-06" db="UniProtKB">
        <authorList>
            <consortium name="WormBaseParasite"/>
        </authorList>
    </citation>
    <scope>IDENTIFICATION</scope>
</reference>
<dbReference type="Proteomes" id="UP000272942">
    <property type="component" value="Unassembled WGS sequence"/>
</dbReference>
<proteinExistence type="predicted"/>
<reference evidence="1 2" key="2">
    <citation type="submission" date="2018-11" db="EMBL/GenBank/DDBJ databases">
        <authorList>
            <consortium name="Pathogen Informatics"/>
        </authorList>
    </citation>
    <scope>NUCLEOTIDE SEQUENCE [LARGE SCALE GENOMIC DNA]</scope>
    <source>
        <strain evidence="1 2">Egypt</strain>
    </source>
</reference>
<accession>A0A183AZJ2</accession>
<keyword evidence="2" id="KW-1185">Reference proteome</keyword>
<evidence type="ECO:0000313" key="3">
    <source>
        <dbReference type="WBParaSite" id="ECPE_0001241301-mRNA-1"/>
    </source>
</evidence>
<name>A0A183AZJ2_9TREM</name>
<dbReference type="OrthoDB" id="6286496at2759"/>